<dbReference type="InParanoid" id="A0A409XUQ8"/>
<feature type="region of interest" description="Disordered" evidence="1">
    <location>
        <begin position="276"/>
        <end position="371"/>
    </location>
</feature>
<dbReference type="Proteomes" id="UP000283269">
    <property type="component" value="Unassembled WGS sequence"/>
</dbReference>
<comment type="caution">
    <text evidence="2">The sequence shown here is derived from an EMBL/GenBank/DDBJ whole genome shotgun (WGS) entry which is preliminary data.</text>
</comment>
<feature type="compositionally biased region" description="Pro residues" evidence="1">
    <location>
        <begin position="38"/>
        <end position="60"/>
    </location>
</feature>
<dbReference type="AlphaFoldDB" id="A0A409XUQ8"/>
<accession>A0A409XUQ8</accession>
<dbReference type="STRING" id="93625.A0A409XUQ8"/>
<protein>
    <submittedName>
        <fullName evidence="2">Uncharacterized protein</fullName>
    </submittedName>
</protein>
<evidence type="ECO:0000313" key="2">
    <source>
        <dbReference type="EMBL" id="PPQ94553.1"/>
    </source>
</evidence>
<feature type="region of interest" description="Disordered" evidence="1">
    <location>
        <begin position="574"/>
        <end position="626"/>
    </location>
</feature>
<feature type="region of interest" description="Disordered" evidence="1">
    <location>
        <begin position="104"/>
        <end position="174"/>
    </location>
</feature>
<feature type="compositionally biased region" description="Basic and acidic residues" evidence="1">
    <location>
        <begin position="605"/>
        <end position="615"/>
    </location>
</feature>
<dbReference type="OrthoDB" id="435402at2759"/>
<feature type="region of interest" description="Disordered" evidence="1">
    <location>
        <begin position="1034"/>
        <end position="1082"/>
    </location>
</feature>
<feature type="compositionally biased region" description="Basic and acidic residues" evidence="1">
    <location>
        <begin position="663"/>
        <end position="677"/>
    </location>
</feature>
<organism evidence="2 3">
    <name type="scientific">Psilocybe cyanescens</name>
    <dbReference type="NCBI Taxonomy" id="93625"/>
    <lineage>
        <taxon>Eukaryota</taxon>
        <taxon>Fungi</taxon>
        <taxon>Dikarya</taxon>
        <taxon>Basidiomycota</taxon>
        <taxon>Agaricomycotina</taxon>
        <taxon>Agaricomycetes</taxon>
        <taxon>Agaricomycetidae</taxon>
        <taxon>Agaricales</taxon>
        <taxon>Agaricineae</taxon>
        <taxon>Strophariaceae</taxon>
        <taxon>Psilocybe</taxon>
    </lineage>
</organism>
<dbReference type="PANTHER" id="PTHR24216">
    <property type="entry name" value="PAXILLIN-RELATED"/>
    <property type="match status" value="1"/>
</dbReference>
<dbReference type="EMBL" id="NHYD01000308">
    <property type="protein sequence ID" value="PPQ94553.1"/>
    <property type="molecule type" value="Genomic_DNA"/>
</dbReference>
<feature type="compositionally biased region" description="Gly residues" evidence="1">
    <location>
        <begin position="1058"/>
        <end position="1071"/>
    </location>
</feature>
<feature type="compositionally biased region" description="Acidic residues" evidence="1">
    <location>
        <begin position="118"/>
        <end position="129"/>
    </location>
</feature>
<feature type="region of interest" description="Disordered" evidence="1">
    <location>
        <begin position="487"/>
        <end position="515"/>
    </location>
</feature>
<reference evidence="2 3" key="1">
    <citation type="journal article" date="2018" name="Evol. Lett.">
        <title>Horizontal gene cluster transfer increased hallucinogenic mushroom diversity.</title>
        <authorList>
            <person name="Reynolds H.T."/>
            <person name="Vijayakumar V."/>
            <person name="Gluck-Thaler E."/>
            <person name="Korotkin H.B."/>
            <person name="Matheny P.B."/>
            <person name="Slot J.C."/>
        </authorList>
    </citation>
    <scope>NUCLEOTIDE SEQUENCE [LARGE SCALE GENOMIC DNA]</scope>
    <source>
        <strain evidence="2 3">2631</strain>
    </source>
</reference>
<feature type="region of interest" description="Disordered" evidence="1">
    <location>
        <begin position="861"/>
        <end position="897"/>
    </location>
</feature>
<name>A0A409XUQ8_PSICY</name>
<keyword evidence="3" id="KW-1185">Reference proteome</keyword>
<dbReference type="PANTHER" id="PTHR24216:SF65">
    <property type="entry name" value="PAXILLIN-LIKE PROTEIN 1"/>
    <property type="match status" value="1"/>
</dbReference>
<feature type="compositionally biased region" description="Pro residues" evidence="1">
    <location>
        <begin position="12"/>
        <end position="29"/>
    </location>
</feature>
<gene>
    <name evidence="2" type="ORF">CVT25_012022</name>
</gene>
<feature type="compositionally biased region" description="Basic residues" evidence="1">
    <location>
        <begin position="1045"/>
        <end position="1057"/>
    </location>
</feature>
<sequence length="1172" mass="126078">METNTTVNTAEPEPPVSPPSPTPPAPSQPQPESQTPSQPQPPLARFPPFPTLPATAPPLIPFSKFKEHGIQIFADPATGIELDGLGIPTVRLRVPHDTDVRKSIAKKVKGGGEGAGNDGDEDEEGEEEELTPKKKKKKKRKKFPASIQDPDSQDPTSTSTSTSQTPASILNRNRKNTAIPIDLSTISDPVERAQEQKRQRLLLFAKQEWWEQWAAGEDLRKGRPVYDSSLPPTDRIHMAATDFRTGRIWPPASTQLRYLWDQFRLYTGLLGSTPVWKRTDLEPKTPINNAHKDDNDNDSEESDDEESFARQTWSTPTQPEPKPKSNAKPKPRRGPDSDFDSDFAEKEPEREQEEEEPPPNHAPQSSHKRIPPRAPYALYAYTPISIPHIPPSSSSLSPTPTPTPTQPQLAALARAQIPLLLSLAAALRHTRLLAFLAAPAAVVREFLSSYVYSQGLVYAAPGRMVGVGRLVLFFLEFVVRVGALREAGGGGGGEGDRKNRNRNRDRDREGAEGLGLGLGSMEREFAKAADVARRAALEIPRAGWIVRVCPEVVGRGCEGLWGRVWREEGRWGAGAGVSEGESAGEREESRSLGGGGDEAGGSKGDAVEKGERGENTEEEEDEETRMKRFEDELRAANVQLVSADPLELGVPPDADSDVDGDGDVLRRIDEDVLGRIDEGEEDEGGGRGGRTPTMPSASIVEVEVEDGHAKETRAINGDNEADQTRNQMSSDSNDVLPLTNPEAKTGTDDVTRSSSGASASAGVDWTRPSPNPIINHSLNPPEQQDQAQNGAQEEQDTQDDPDHALQDGHNPWLPPLTQPLFSVLGSMSALPLRYRPGGRSADVGCAERSVRRVKEVVAARGAGAAGGANANTSTNGSANGSASASASGAPPPKWTGNGMDEALADAFARVVLEPWVDWDDAGCAGLYAVPRVQGPRALTGEEEELAEAEAASPHQQQEEDQAEADDAKPDEKYQDQAQELLRQKLQKQKQQRAKYTHDPVRDAITVLMEPRVAEALSVGMGLVGTWVQLVPVPPPPITSGSGMRGRGRGRGGGRGRGRGGAGGRGGGGGGPTNNSANNSNNDAPSKAPTFWYIEELHMAVPSYWAVPPRGVPGSLLAEDAELAEMFYEAVEAGEGGSIHDAGGGGGGREREREMALEMEVEMAMAMEDEFSD</sequence>
<feature type="compositionally biased region" description="Low complexity" evidence="1">
    <location>
        <begin position="148"/>
        <end position="166"/>
    </location>
</feature>
<evidence type="ECO:0000313" key="3">
    <source>
        <dbReference type="Proteomes" id="UP000283269"/>
    </source>
</evidence>
<feature type="compositionally biased region" description="Polar residues" evidence="1">
    <location>
        <begin position="724"/>
        <end position="733"/>
    </location>
</feature>
<feature type="compositionally biased region" description="Basic and acidic residues" evidence="1">
    <location>
        <begin position="494"/>
        <end position="511"/>
    </location>
</feature>
<feature type="compositionally biased region" description="Low complexity" evidence="1">
    <location>
        <begin position="861"/>
        <end position="888"/>
    </location>
</feature>
<proteinExistence type="predicted"/>
<feature type="region of interest" description="Disordered" evidence="1">
    <location>
        <begin position="940"/>
        <end position="973"/>
    </location>
</feature>
<feature type="region of interest" description="Disordered" evidence="1">
    <location>
        <begin position="643"/>
        <end position="816"/>
    </location>
</feature>
<feature type="compositionally biased region" description="Gly residues" evidence="1">
    <location>
        <begin position="592"/>
        <end position="603"/>
    </location>
</feature>
<feature type="compositionally biased region" description="Polar residues" evidence="1">
    <location>
        <begin position="772"/>
        <end position="792"/>
    </location>
</feature>
<feature type="compositionally biased region" description="Low complexity" evidence="1">
    <location>
        <begin position="753"/>
        <end position="762"/>
    </location>
</feature>
<feature type="region of interest" description="Disordered" evidence="1">
    <location>
        <begin position="1"/>
        <end position="60"/>
    </location>
</feature>
<feature type="compositionally biased region" description="Acidic residues" evidence="1">
    <location>
        <begin position="295"/>
        <end position="306"/>
    </location>
</feature>
<evidence type="ECO:0000256" key="1">
    <source>
        <dbReference type="SAM" id="MobiDB-lite"/>
    </source>
</evidence>
<feature type="compositionally biased region" description="Basic residues" evidence="1">
    <location>
        <begin position="133"/>
        <end position="143"/>
    </location>
</feature>
<feature type="compositionally biased region" description="Low complexity" evidence="1">
    <location>
        <begin position="1072"/>
        <end position="1082"/>
    </location>
</feature>